<accession>A0ABT4W1D5</accession>
<proteinExistence type="predicted"/>
<evidence type="ECO:0000313" key="2">
    <source>
        <dbReference type="Proteomes" id="UP001528040"/>
    </source>
</evidence>
<dbReference type="RefSeq" id="WP_271054022.1">
    <property type="nucleotide sequence ID" value="NZ_JAQIIO010000004.1"/>
</dbReference>
<dbReference type="Proteomes" id="UP001528040">
    <property type="component" value="Unassembled WGS sequence"/>
</dbReference>
<reference evidence="1 2" key="1">
    <citation type="submission" date="2023-01" db="EMBL/GenBank/DDBJ databases">
        <authorList>
            <person name="Yoon J.-W."/>
        </authorList>
    </citation>
    <scope>NUCLEOTIDE SEQUENCE [LARGE SCALE GENOMIC DNA]</scope>
    <source>
        <strain evidence="1 2">KMU-50</strain>
    </source>
</reference>
<dbReference type="EMBL" id="JAQIIO010000004">
    <property type="protein sequence ID" value="MDA5094318.1"/>
    <property type="molecule type" value="Genomic_DNA"/>
</dbReference>
<dbReference type="Pfam" id="PF02620">
    <property type="entry name" value="YceD"/>
    <property type="match status" value="1"/>
</dbReference>
<keyword evidence="2" id="KW-1185">Reference proteome</keyword>
<organism evidence="1 2">
    <name type="scientific">Aliiroseovarius salicola</name>
    <dbReference type="NCBI Taxonomy" id="3009082"/>
    <lineage>
        <taxon>Bacteria</taxon>
        <taxon>Pseudomonadati</taxon>
        <taxon>Pseudomonadota</taxon>
        <taxon>Alphaproteobacteria</taxon>
        <taxon>Rhodobacterales</taxon>
        <taxon>Paracoccaceae</taxon>
        <taxon>Aliiroseovarius</taxon>
    </lineage>
</organism>
<name>A0ABT4W1D5_9RHOB</name>
<protein>
    <submittedName>
        <fullName evidence="1">DUF177 domain-containing protein</fullName>
    </submittedName>
</protein>
<evidence type="ECO:0000313" key="1">
    <source>
        <dbReference type="EMBL" id="MDA5094318.1"/>
    </source>
</evidence>
<comment type="caution">
    <text evidence="1">The sequence shown here is derived from an EMBL/GenBank/DDBJ whole genome shotgun (WGS) entry which is preliminary data.</text>
</comment>
<dbReference type="InterPro" id="IPR003772">
    <property type="entry name" value="YceD"/>
</dbReference>
<sequence>MTHQEDALPYSHPMRVADLASNETTSFELIPTADQCRAIAADIDLPGLRKLRFTGTLSPLGKQDWKLDGHLGATVTQTCVVTLEPVTTRIEEDIKRHWIAGLVVNPEGDEIEMPEDVTQEPLGDVIDLGDVAVEALALSLPLYPRAEGAELAEQNFAKRGVTPMTDEAARPFAGLAGLRDKLSGGGESDDSGT</sequence>
<gene>
    <name evidence="1" type="ORF">O2N63_09475</name>
</gene>